<proteinExistence type="predicted"/>
<organism evidence="1">
    <name type="scientific">Campylobacter jejuni</name>
    <dbReference type="NCBI Taxonomy" id="197"/>
    <lineage>
        <taxon>Bacteria</taxon>
        <taxon>Pseudomonadati</taxon>
        <taxon>Campylobacterota</taxon>
        <taxon>Epsilonproteobacteria</taxon>
        <taxon>Campylobacterales</taxon>
        <taxon>Campylobacteraceae</taxon>
        <taxon>Campylobacter</taxon>
    </lineage>
</organism>
<gene>
    <name evidence="1" type="ORF">FRM19_03875</name>
</gene>
<accession>A0A5Y5HMF2</accession>
<name>A0A5Y5HMF2_CAMJU</name>
<keyword evidence="1" id="KW-0808">Transferase</keyword>
<evidence type="ECO:0000313" key="1">
    <source>
        <dbReference type="EMBL" id="ECK4098357.1"/>
    </source>
</evidence>
<comment type="caution">
    <text evidence="1">The sequence shown here is derived from an EMBL/GenBank/DDBJ whole genome shotgun (WGS) entry which is preliminary data.</text>
</comment>
<dbReference type="AlphaFoldDB" id="A0A5Y5HMF2"/>
<reference evidence="1" key="1">
    <citation type="submission" date="2019-08" db="EMBL/GenBank/DDBJ databases">
        <authorList>
            <consortium name="PulseNet: The National Subtyping Network for Foodborne Disease Surveillance"/>
            <person name="Tarr C.L."/>
            <person name="Trees E."/>
            <person name="Katz L.S."/>
            <person name="Carleton-Romer H.A."/>
            <person name="Stroika S."/>
            <person name="Kucerova Z."/>
            <person name="Roache K.F."/>
            <person name="Sabol A.L."/>
            <person name="Besser J."/>
            <person name="Gerner-Smidt P."/>
        </authorList>
    </citation>
    <scope>NUCLEOTIDE SEQUENCE</scope>
    <source>
        <strain evidence="1">PNUSAC010634</strain>
    </source>
</reference>
<dbReference type="GO" id="GO:0016740">
    <property type="term" value="F:transferase activity"/>
    <property type="evidence" value="ECO:0007669"/>
    <property type="project" value="UniProtKB-KW"/>
</dbReference>
<dbReference type="EMBL" id="AAJBSK010000004">
    <property type="protein sequence ID" value="ECK4098357.1"/>
    <property type="molecule type" value="Genomic_DNA"/>
</dbReference>
<feature type="non-terminal residue" evidence="1">
    <location>
        <position position="88"/>
    </location>
</feature>
<protein>
    <submittedName>
        <fullName evidence="1">Motility associated factor glycosyltransferase family protein</fullName>
    </submittedName>
</protein>
<sequence>MQNTIFNKNLKAMNGKEYNELKEKLVKIKELREFSYTFGKDNLDINIIQKRNLKTLYKNPLKELEEKIEFFKNYERYPALFFYGLGNG</sequence>